<sequence>MTWTMLQLPNTTPDTEGLIFVFAAVTAIVGLFVAYQAFRGYRRNESRPMLYLALGVIFLTTVPVIVDSALSGLTEATDAGILLAVTLAHLVGVSSILYAIMRA</sequence>
<dbReference type="GeneID" id="68615103"/>
<dbReference type="EMBL" id="BAABKX010000001">
    <property type="protein sequence ID" value="GAA5041667.1"/>
    <property type="molecule type" value="Genomic_DNA"/>
</dbReference>
<proteinExistence type="predicted"/>
<accession>A0AAV3UC59</accession>
<evidence type="ECO:0000313" key="2">
    <source>
        <dbReference type="EMBL" id="GAA5041667.1"/>
    </source>
</evidence>
<comment type="caution">
    <text evidence="2">The sequence shown here is derived from an EMBL/GenBank/DDBJ whole genome shotgun (WGS) entry which is preliminary data.</text>
</comment>
<evidence type="ECO:0000256" key="1">
    <source>
        <dbReference type="SAM" id="Phobius"/>
    </source>
</evidence>
<feature type="transmembrane region" description="Helical" evidence="1">
    <location>
        <begin position="50"/>
        <end position="73"/>
    </location>
</feature>
<dbReference type="Pfam" id="PF24365">
    <property type="entry name" value="DUF7521"/>
    <property type="match status" value="1"/>
</dbReference>
<evidence type="ECO:0000313" key="3">
    <source>
        <dbReference type="Proteomes" id="UP001501729"/>
    </source>
</evidence>
<protein>
    <submittedName>
        <fullName evidence="2">Uncharacterized protein</fullName>
    </submittedName>
</protein>
<dbReference type="InterPro" id="IPR055943">
    <property type="entry name" value="DUF7521"/>
</dbReference>
<reference evidence="2 3" key="1">
    <citation type="journal article" date="2019" name="Int. J. Syst. Evol. Microbiol.">
        <title>The Global Catalogue of Microorganisms (GCM) 10K type strain sequencing project: providing services to taxonomists for standard genome sequencing and annotation.</title>
        <authorList>
            <consortium name="The Broad Institute Genomics Platform"/>
            <consortium name="The Broad Institute Genome Sequencing Center for Infectious Disease"/>
            <person name="Wu L."/>
            <person name="Ma J."/>
        </authorList>
    </citation>
    <scope>NUCLEOTIDE SEQUENCE [LARGE SCALE GENOMIC DNA]</scope>
    <source>
        <strain evidence="2 3">JCM 17504</strain>
    </source>
</reference>
<feature type="transmembrane region" description="Helical" evidence="1">
    <location>
        <begin position="18"/>
        <end position="38"/>
    </location>
</feature>
<dbReference type="RefSeq" id="WP_227775208.1">
    <property type="nucleotide sequence ID" value="NZ_BAABKX010000001.1"/>
</dbReference>
<dbReference type="Proteomes" id="UP001501729">
    <property type="component" value="Unassembled WGS sequence"/>
</dbReference>
<keyword evidence="1" id="KW-0472">Membrane</keyword>
<dbReference type="AlphaFoldDB" id="A0AAV3UC59"/>
<name>A0AAV3UC59_9EURY</name>
<keyword evidence="1" id="KW-0812">Transmembrane</keyword>
<gene>
    <name evidence="2" type="ORF">GCM10025751_04110</name>
</gene>
<keyword evidence="3" id="KW-1185">Reference proteome</keyword>
<feature type="transmembrane region" description="Helical" evidence="1">
    <location>
        <begin position="79"/>
        <end position="100"/>
    </location>
</feature>
<organism evidence="2 3">
    <name type="scientific">Haladaptatus pallidirubidus</name>
    <dbReference type="NCBI Taxonomy" id="1008152"/>
    <lineage>
        <taxon>Archaea</taxon>
        <taxon>Methanobacteriati</taxon>
        <taxon>Methanobacteriota</taxon>
        <taxon>Stenosarchaea group</taxon>
        <taxon>Halobacteria</taxon>
        <taxon>Halobacteriales</taxon>
        <taxon>Haladaptataceae</taxon>
        <taxon>Haladaptatus</taxon>
    </lineage>
</organism>
<keyword evidence="1" id="KW-1133">Transmembrane helix</keyword>